<evidence type="ECO:0000313" key="1">
    <source>
        <dbReference type="EMBL" id="KAK8503492.1"/>
    </source>
</evidence>
<protein>
    <submittedName>
        <fullName evidence="1">Uncharacterized protein</fullName>
    </submittedName>
</protein>
<accession>A0ABR2BAU3</accession>
<dbReference type="EMBL" id="JBBPBM010000152">
    <property type="protein sequence ID" value="KAK8503492.1"/>
    <property type="molecule type" value="Genomic_DNA"/>
</dbReference>
<comment type="caution">
    <text evidence="1">The sequence shown here is derived from an EMBL/GenBank/DDBJ whole genome shotgun (WGS) entry which is preliminary data.</text>
</comment>
<reference evidence="1 2" key="1">
    <citation type="journal article" date="2024" name="G3 (Bethesda)">
        <title>Genome assembly of Hibiscus sabdariffa L. provides insights into metabolisms of medicinal natural products.</title>
        <authorList>
            <person name="Kim T."/>
        </authorList>
    </citation>
    <scope>NUCLEOTIDE SEQUENCE [LARGE SCALE GENOMIC DNA]</scope>
    <source>
        <strain evidence="1">TK-2024</strain>
        <tissue evidence="1">Old leaves</tissue>
    </source>
</reference>
<proteinExistence type="predicted"/>
<sequence length="122" mass="13254">MVGINVLLVLKARADAEAEARAETLAATYVGAPNRQTFASADIESGRHCKSPGTSCSQLSERGSSELSPVIRCSMDGGALWKTESYGRCKVSRRDMASVALLHDRGIQMKSEHQAWLRKDDT</sequence>
<name>A0ABR2BAU3_9ROSI</name>
<gene>
    <name evidence="1" type="ORF">V6N12_066181</name>
</gene>
<keyword evidence="2" id="KW-1185">Reference proteome</keyword>
<organism evidence="1 2">
    <name type="scientific">Hibiscus sabdariffa</name>
    <name type="common">roselle</name>
    <dbReference type="NCBI Taxonomy" id="183260"/>
    <lineage>
        <taxon>Eukaryota</taxon>
        <taxon>Viridiplantae</taxon>
        <taxon>Streptophyta</taxon>
        <taxon>Embryophyta</taxon>
        <taxon>Tracheophyta</taxon>
        <taxon>Spermatophyta</taxon>
        <taxon>Magnoliopsida</taxon>
        <taxon>eudicotyledons</taxon>
        <taxon>Gunneridae</taxon>
        <taxon>Pentapetalae</taxon>
        <taxon>rosids</taxon>
        <taxon>malvids</taxon>
        <taxon>Malvales</taxon>
        <taxon>Malvaceae</taxon>
        <taxon>Malvoideae</taxon>
        <taxon>Hibiscus</taxon>
    </lineage>
</organism>
<evidence type="ECO:0000313" key="2">
    <source>
        <dbReference type="Proteomes" id="UP001472677"/>
    </source>
</evidence>
<dbReference type="Proteomes" id="UP001472677">
    <property type="component" value="Unassembled WGS sequence"/>
</dbReference>